<comment type="caution">
    <text evidence="1">The sequence shown here is derived from an EMBL/GenBank/DDBJ whole genome shotgun (WGS) entry which is preliminary data.</text>
</comment>
<reference evidence="1 2" key="1">
    <citation type="journal article" date="2024" name="Chem. Sci.">
        <title>Discovery of megapolipeptins by genome mining of a Burkholderiales bacteria collection.</title>
        <authorList>
            <person name="Paulo B.S."/>
            <person name="Recchia M.J.J."/>
            <person name="Lee S."/>
            <person name="Fergusson C.H."/>
            <person name="Romanowski S.B."/>
            <person name="Hernandez A."/>
            <person name="Krull N."/>
            <person name="Liu D.Y."/>
            <person name="Cavanagh H."/>
            <person name="Bos A."/>
            <person name="Gray C.A."/>
            <person name="Murphy B.T."/>
            <person name="Linington R.G."/>
            <person name="Eustaquio A.S."/>
        </authorList>
    </citation>
    <scope>NUCLEOTIDE SEQUENCE [LARGE SCALE GENOMIC DNA]</scope>
    <source>
        <strain evidence="1 2">RL17-350-BIC-A</strain>
    </source>
</reference>
<sequence>MPSSPISSRRGFLRTAIALVPAGTLAGCEVKQSTTTVAPGSSANTSADRASGADYKSHFFDAKEWAFIHAAVDRLIPSDSEGPGAVEAGVPEFIDRQMETPYAHGALWYMQA</sequence>
<proteinExistence type="predicted"/>
<dbReference type="PROSITE" id="PS51318">
    <property type="entry name" value="TAT"/>
    <property type="match status" value="1"/>
</dbReference>
<name>A0ABW9AR60_9BURK</name>
<gene>
    <name evidence="1" type="ORF">PQR57_18695</name>
</gene>
<dbReference type="Pfam" id="PF13618">
    <property type="entry name" value="Gluconate_2-dh3"/>
    <property type="match status" value="1"/>
</dbReference>
<feature type="non-terminal residue" evidence="1">
    <location>
        <position position="112"/>
    </location>
</feature>
<accession>A0ABW9AR60</accession>
<evidence type="ECO:0000313" key="1">
    <source>
        <dbReference type="EMBL" id="MFM0003052.1"/>
    </source>
</evidence>
<keyword evidence="2" id="KW-1185">Reference proteome</keyword>
<dbReference type="Proteomes" id="UP001629230">
    <property type="component" value="Unassembled WGS sequence"/>
</dbReference>
<organism evidence="1 2">
    <name type="scientific">Paraburkholderia dipogonis</name>
    <dbReference type="NCBI Taxonomy" id="1211383"/>
    <lineage>
        <taxon>Bacteria</taxon>
        <taxon>Pseudomonadati</taxon>
        <taxon>Pseudomonadota</taxon>
        <taxon>Betaproteobacteria</taxon>
        <taxon>Burkholderiales</taxon>
        <taxon>Burkholderiaceae</taxon>
        <taxon>Paraburkholderia</taxon>
    </lineage>
</organism>
<dbReference type="EMBL" id="JAQQEZ010000011">
    <property type="protein sequence ID" value="MFM0003052.1"/>
    <property type="molecule type" value="Genomic_DNA"/>
</dbReference>
<protein>
    <submittedName>
        <fullName evidence="1">Gluconate 2-dehydrogenase subunit 3 family protein</fullName>
    </submittedName>
</protein>
<dbReference type="InterPro" id="IPR006311">
    <property type="entry name" value="TAT_signal"/>
</dbReference>
<dbReference type="RefSeq" id="WP_408178223.1">
    <property type="nucleotide sequence ID" value="NZ_JAQQEZ010000011.1"/>
</dbReference>
<dbReference type="InterPro" id="IPR027056">
    <property type="entry name" value="Gluconate_2DH_su3"/>
</dbReference>
<evidence type="ECO:0000313" key="2">
    <source>
        <dbReference type="Proteomes" id="UP001629230"/>
    </source>
</evidence>